<dbReference type="WBParaSite" id="HDID_0001042401-mRNA-1">
    <property type="protein sequence ID" value="HDID_0001042401-mRNA-1"/>
    <property type="gene ID" value="HDID_0001042401"/>
</dbReference>
<dbReference type="Gene3D" id="3.10.10.10">
    <property type="entry name" value="HIV Type 1 Reverse Transcriptase, subunit A, domain 1"/>
    <property type="match status" value="1"/>
</dbReference>
<dbReference type="STRING" id="6216.A0A0R3SXF4"/>
<dbReference type="PANTHER" id="PTHR37984:SF5">
    <property type="entry name" value="PROTEIN NYNRIN-LIKE"/>
    <property type="match status" value="1"/>
</dbReference>
<keyword evidence="1" id="KW-0511">Multifunctional enzyme</keyword>
<dbReference type="InterPro" id="IPR041577">
    <property type="entry name" value="RT_RNaseH_2"/>
</dbReference>
<dbReference type="FunFam" id="3.30.70.270:FF:000020">
    <property type="entry name" value="Transposon Tf2-6 polyprotein-like Protein"/>
    <property type="match status" value="1"/>
</dbReference>
<evidence type="ECO:0000256" key="1">
    <source>
        <dbReference type="ARBA" id="ARBA00023268"/>
    </source>
</evidence>
<dbReference type="InterPro" id="IPR043128">
    <property type="entry name" value="Rev_trsase/Diguanyl_cyclase"/>
</dbReference>
<evidence type="ECO:0000313" key="3">
    <source>
        <dbReference type="EMBL" id="VDL63295.1"/>
    </source>
</evidence>
<dbReference type="Pfam" id="PF17919">
    <property type="entry name" value="RT_RNaseH_2"/>
    <property type="match status" value="1"/>
</dbReference>
<evidence type="ECO:0000313" key="4">
    <source>
        <dbReference type="Proteomes" id="UP000274504"/>
    </source>
</evidence>
<dbReference type="EMBL" id="UYSG01011676">
    <property type="protein sequence ID" value="VDL63295.1"/>
    <property type="molecule type" value="Genomic_DNA"/>
</dbReference>
<reference evidence="5" key="1">
    <citation type="submission" date="2017-02" db="UniProtKB">
        <authorList>
            <consortium name="WormBaseParasite"/>
        </authorList>
    </citation>
    <scope>IDENTIFICATION</scope>
</reference>
<dbReference type="InterPro" id="IPR043502">
    <property type="entry name" value="DNA/RNA_pol_sf"/>
</dbReference>
<feature type="domain" description="Reverse transcriptase" evidence="2">
    <location>
        <begin position="1"/>
        <end position="232"/>
    </location>
</feature>
<dbReference type="GO" id="GO:0003824">
    <property type="term" value="F:catalytic activity"/>
    <property type="evidence" value="ECO:0007669"/>
    <property type="project" value="UniProtKB-KW"/>
</dbReference>
<dbReference type="PROSITE" id="PS50878">
    <property type="entry name" value="RT_POL"/>
    <property type="match status" value="1"/>
</dbReference>
<evidence type="ECO:0000259" key="2">
    <source>
        <dbReference type="PROSITE" id="PS50878"/>
    </source>
</evidence>
<dbReference type="SUPFAM" id="SSF56672">
    <property type="entry name" value="DNA/RNA polymerases"/>
    <property type="match status" value="1"/>
</dbReference>
<dbReference type="CDD" id="cd01647">
    <property type="entry name" value="RT_LTR"/>
    <property type="match status" value="1"/>
</dbReference>
<dbReference type="OrthoDB" id="6143536at2759"/>
<dbReference type="Proteomes" id="UP000274504">
    <property type="component" value="Unassembled WGS sequence"/>
</dbReference>
<name>A0A0R3SXF4_HYMDI</name>
<dbReference type="AlphaFoldDB" id="A0A0R3SXF4"/>
<dbReference type="FunFam" id="3.30.70.270:FF:000003">
    <property type="entry name" value="Transposon Ty3-G Gag-Pol polyprotein"/>
    <property type="match status" value="1"/>
</dbReference>
<sequence>MTHNPCPTYCPITCIQSSESPFYSILKKFSDLTNPFCRDKPVNHSVTHSITTNGNPVKARVRHLSPTRYKIAKDEFEHMLDLGIIRRSSNNWWSALHLVPKKSSGWRPCGDYRALNSITVPDNYPLPNIQDFSSNLRNKKIFSNIDLVRAYNQIPMAEADPRPSNVSLMKYCMTFVLFFAYIDDILVASENEEEHKKHLEIVFKRLNSHGLIINLSKSKIWQTTLSFLGHTLSAKGFRPTVEKAKEIQHFPQLKSLNQLRRFIGMIKFYRHFLPNSAAVIFPLTELLKKPTKANFSFLPEAVTAFEEVKTLLTESSTLAYQDPEATLTLSTDASQVAVGAVPEQRTGDMGGETFPLPPGRSPTHDLHRSQAVNICQPGQFRSLFSTQNPASRLRPSVH</sequence>
<dbReference type="PANTHER" id="PTHR37984">
    <property type="entry name" value="PROTEIN CBG26694"/>
    <property type="match status" value="1"/>
</dbReference>
<dbReference type="Pfam" id="PF00078">
    <property type="entry name" value="RVT_1"/>
    <property type="match status" value="2"/>
</dbReference>
<dbReference type="InterPro" id="IPR050951">
    <property type="entry name" value="Retrovirus_Pol_polyprotein"/>
</dbReference>
<protein>
    <submittedName>
        <fullName evidence="5">Reverse transcriptase domain-containing protein</fullName>
    </submittedName>
</protein>
<organism evidence="5">
    <name type="scientific">Hymenolepis diminuta</name>
    <name type="common">Rat tapeworm</name>
    <dbReference type="NCBI Taxonomy" id="6216"/>
    <lineage>
        <taxon>Eukaryota</taxon>
        <taxon>Metazoa</taxon>
        <taxon>Spiralia</taxon>
        <taxon>Lophotrochozoa</taxon>
        <taxon>Platyhelminthes</taxon>
        <taxon>Cestoda</taxon>
        <taxon>Eucestoda</taxon>
        <taxon>Cyclophyllidea</taxon>
        <taxon>Hymenolepididae</taxon>
        <taxon>Hymenolepis</taxon>
    </lineage>
</organism>
<accession>A0A0R3SXF4</accession>
<evidence type="ECO:0000313" key="5">
    <source>
        <dbReference type="WBParaSite" id="HDID_0001042401-mRNA-1"/>
    </source>
</evidence>
<reference evidence="3 4" key="2">
    <citation type="submission" date="2018-11" db="EMBL/GenBank/DDBJ databases">
        <authorList>
            <consortium name="Pathogen Informatics"/>
        </authorList>
    </citation>
    <scope>NUCLEOTIDE SEQUENCE [LARGE SCALE GENOMIC DNA]</scope>
</reference>
<gene>
    <name evidence="3" type="ORF">HDID_LOCUS10422</name>
</gene>
<dbReference type="InterPro" id="IPR000477">
    <property type="entry name" value="RT_dom"/>
</dbReference>
<proteinExistence type="predicted"/>
<dbReference type="Gene3D" id="3.30.70.270">
    <property type="match status" value="2"/>
</dbReference>